<feature type="transmembrane region" description="Helical" evidence="5">
    <location>
        <begin position="52"/>
        <end position="75"/>
    </location>
</feature>
<evidence type="ECO:0000313" key="6">
    <source>
        <dbReference type="EMBL" id="GMI37081.1"/>
    </source>
</evidence>
<feature type="transmembrane region" description="Helical" evidence="5">
    <location>
        <begin position="12"/>
        <end position="32"/>
    </location>
</feature>
<protein>
    <recommendedName>
        <fullName evidence="8">Fucoxanthin chlorophyll a/c-binding protein</fullName>
    </recommendedName>
</protein>
<evidence type="ECO:0000313" key="7">
    <source>
        <dbReference type="Proteomes" id="UP001165060"/>
    </source>
</evidence>
<keyword evidence="5" id="KW-1133">Transmembrane helix</keyword>
<keyword evidence="3" id="KW-0150">Chloroplast</keyword>
<proteinExistence type="inferred from homology"/>
<evidence type="ECO:0000256" key="3">
    <source>
        <dbReference type="ARBA" id="ARBA00022528"/>
    </source>
</evidence>
<evidence type="ECO:0008006" key="8">
    <source>
        <dbReference type="Google" id="ProtNLM"/>
    </source>
</evidence>
<evidence type="ECO:0000256" key="2">
    <source>
        <dbReference type="ARBA" id="ARBA00005933"/>
    </source>
</evidence>
<feature type="non-terminal residue" evidence="6">
    <location>
        <position position="1"/>
    </location>
</feature>
<dbReference type="SUPFAM" id="SSF103511">
    <property type="entry name" value="Chlorophyll a-b binding protein"/>
    <property type="match status" value="1"/>
</dbReference>
<sequence length="150" mass="16140">RFDRLRYVEVKHGRISMLAILGNLVTGAGIYLPGSIDRAGTEFSSIPTGFGAFDAISGAGIAQIVGFVGFLELFVMKDVTGEAEFPGDFRNGALDYGWDNFDAETQAFKRGVELNNGRAAMMGILGMMVHEELNGKPLVINELLGLSGTY</sequence>
<accession>A0ABQ6MZQ2</accession>
<dbReference type="Gene3D" id="1.10.3460.10">
    <property type="entry name" value="Chlorophyll a/b binding protein domain"/>
    <property type="match status" value="1"/>
</dbReference>
<evidence type="ECO:0000256" key="1">
    <source>
        <dbReference type="ARBA" id="ARBA00004229"/>
    </source>
</evidence>
<keyword evidence="7" id="KW-1185">Reference proteome</keyword>
<keyword evidence="5" id="KW-0812">Transmembrane</keyword>
<dbReference type="EMBL" id="BRYB01001957">
    <property type="protein sequence ID" value="GMI37081.1"/>
    <property type="molecule type" value="Genomic_DNA"/>
</dbReference>
<keyword evidence="5" id="KW-0472">Membrane</keyword>
<reference evidence="6 7" key="1">
    <citation type="journal article" date="2023" name="Commun. Biol.">
        <title>Genome analysis of Parmales, the sister group of diatoms, reveals the evolutionary specialization of diatoms from phago-mixotrophs to photoautotrophs.</title>
        <authorList>
            <person name="Ban H."/>
            <person name="Sato S."/>
            <person name="Yoshikawa S."/>
            <person name="Yamada K."/>
            <person name="Nakamura Y."/>
            <person name="Ichinomiya M."/>
            <person name="Sato N."/>
            <person name="Blanc-Mathieu R."/>
            <person name="Endo H."/>
            <person name="Kuwata A."/>
            <person name="Ogata H."/>
        </authorList>
    </citation>
    <scope>NUCLEOTIDE SEQUENCE [LARGE SCALE GENOMIC DNA]</scope>
</reference>
<evidence type="ECO:0000256" key="4">
    <source>
        <dbReference type="ARBA" id="ARBA00022640"/>
    </source>
</evidence>
<comment type="similarity">
    <text evidence="2">Belongs to the fucoxanthin chlorophyll protein family.</text>
</comment>
<comment type="subcellular location">
    <subcellularLocation>
        <location evidence="1">Plastid</location>
        <location evidence="1">Chloroplast</location>
    </subcellularLocation>
</comment>
<dbReference type="InterPro" id="IPR022796">
    <property type="entry name" value="Chloroa_b-bind"/>
</dbReference>
<comment type="caution">
    <text evidence="6">The sequence shown here is derived from an EMBL/GenBank/DDBJ whole genome shotgun (WGS) entry which is preliminary data.</text>
</comment>
<keyword evidence="4" id="KW-0934">Plastid</keyword>
<gene>
    <name evidence="6" type="ORF">TeGR_g13243</name>
</gene>
<evidence type="ECO:0000256" key="5">
    <source>
        <dbReference type="SAM" id="Phobius"/>
    </source>
</evidence>
<dbReference type="Proteomes" id="UP001165060">
    <property type="component" value="Unassembled WGS sequence"/>
</dbReference>
<organism evidence="6 7">
    <name type="scientific">Tetraparma gracilis</name>
    <dbReference type="NCBI Taxonomy" id="2962635"/>
    <lineage>
        <taxon>Eukaryota</taxon>
        <taxon>Sar</taxon>
        <taxon>Stramenopiles</taxon>
        <taxon>Ochrophyta</taxon>
        <taxon>Bolidophyceae</taxon>
        <taxon>Parmales</taxon>
        <taxon>Triparmaceae</taxon>
        <taxon>Tetraparma</taxon>
    </lineage>
</organism>
<dbReference type="Pfam" id="PF00504">
    <property type="entry name" value="Chloroa_b-bind"/>
    <property type="match status" value="1"/>
</dbReference>
<name>A0ABQ6MZQ2_9STRA</name>